<name>A0A9D1PQ08_9BACI</name>
<organism evidence="2 3">
    <name type="scientific">Candidatus Pseudogracilibacillus intestinigallinarum</name>
    <dbReference type="NCBI Taxonomy" id="2838742"/>
    <lineage>
        <taxon>Bacteria</taxon>
        <taxon>Bacillati</taxon>
        <taxon>Bacillota</taxon>
        <taxon>Bacilli</taxon>
        <taxon>Bacillales</taxon>
        <taxon>Bacillaceae</taxon>
        <taxon>Pseudogracilibacillus</taxon>
    </lineage>
</organism>
<feature type="region of interest" description="Disordered" evidence="1">
    <location>
        <begin position="57"/>
        <end position="102"/>
    </location>
</feature>
<reference evidence="2" key="1">
    <citation type="journal article" date="2021" name="PeerJ">
        <title>Extensive microbial diversity within the chicken gut microbiome revealed by metagenomics and culture.</title>
        <authorList>
            <person name="Gilroy R."/>
            <person name="Ravi A."/>
            <person name="Getino M."/>
            <person name="Pursley I."/>
            <person name="Horton D.L."/>
            <person name="Alikhan N.F."/>
            <person name="Baker D."/>
            <person name="Gharbi K."/>
            <person name="Hall N."/>
            <person name="Watson M."/>
            <person name="Adriaenssens E.M."/>
            <person name="Foster-Nyarko E."/>
            <person name="Jarju S."/>
            <person name="Secka A."/>
            <person name="Antonio M."/>
            <person name="Oren A."/>
            <person name="Chaudhuri R.R."/>
            <person name="La Ragione R."/>
            <person name="Hildebrand F."/>
            <person name="Pallen M.J."/>
        </authorList>
    </citation>
    <scope>NUCLEOTIDE SEQUENCE</scope>
    <source>
        <strain evidence="2">CHK169-2315</strain>
    </source>
</reference>
<protein>
    <submittedName>
        <fullName evidence="2">Uncharacterized protein</fullName>
    </submittedName>
</protein>
<evidence type="ECO:0000256" key="1">
    <source>
        <dbReference type="SAM" id="MobiDB-lite"/>
    </source>
</evidence>
<evidence type="ECO:0000313" key="3">
    <source>
        <dbReference type="Proteomes" id="UP000823937"/>
    </source>
</evidence>
<reference evidence="2" key="2">
    <citation type="submission" date="2021-04" db="EMBL/GenBank/DDBJ databases">
        <authorList>
            <person name="Gilroy R."/>
        </authorList>
    </citation>
    <scope>NUCLEOTIDE SEQUENCE</scope>
    <source>
        <strain evidence="2">CHK169-2315</strain>
    </source>
</reference>
<gene>
    <name evidence="2" type="ORF">H9895_11830</name>
</gene>
<comment type="caution">
    <text evidence="2">The sequence shown here is derived from an EMBL/GenBank/DDBJ whole genome shotgun (WGS) entry which is preliminary data.</text>
</comment>
<feature type="compositionally biased region" description="Basic and acidic residues" evidence="1">
    <location>
        <begin position="67"/>
        <end position="88"/>
    </location>
</feature>
<dbReference type="EMBL" id="DXHX01000169">
    <property type="protein sequence ID" value="HIV75755.1"/>
    <property type="molecule type" value="Genomic_DNA"/>
</dbReference>
<dbReference type="AlphaFoldDB" id="A0A9D1PQ08"/>
<proteinExistence type="predicted"/>
<accession>A0A9D1PQ08</accession>
<evidence type="ECO:0000313" key="2">
    <source>
        <dbReference type="EMBL" id="HIV75755.1"/>
    </source>
</evidence>
<sequence length="102" mass="12143">MGYKSIDMQIAIPRSQDASRIQNQLMRQGQQFQETLTEKEIKQAKLNQAKVNEYEEVQWNDTGENEQQGKRQREKKTLESEREKKFTELSHPYLGNHIDFSR</sequence>
<dbReference type="Proteomes" id="UP000823937">
    <property type="component" value="Unassembled WGS sequence"/>
</dbReference>